<feature type="transmembrane region" description="Helical" evidence="2">
    <location>
        <begin position="167"/>
        <end position="188"/>
    </location>
</feature>
<keyword evidence="2" id="KW-0812">Transmembrane</keyword>
<evidence type="ECO:0008006" key="5">
    <source>
        <dbReference type="Google" id="ProtNLM"/>
    </source>
</evidence>
<dbReference type="AlphaFoldDB" id="A0AAV5WJ78"/>
<evidence type="ECO:0000313" key="4">
    <source>
        <dbReference type="Proteomes" id="UP001432322"/>
    </source>
</evidence>
<keyword evidence="2" id="KW-0472">Membrane</keyword>
<reference evidence="3" key="1">
    <citation type="submission" date="2023-10" db="EMBL/GenBank/DDBJ databases">
        <title>Genome assembly of Pristionchus species.</title>
        <authorList>
            <person name="Yoshida K."/>
            <person name="Sommer R.J."/>
        </authorList>
    </citation>
    <scope>NUCLEOTIDE SEQUENCE</scope>
    <source>
        <strain evidence="3">RS5133</strain>
    </source>
</reference>
<gene>
    <name evidence="3" type="ORF">PFISCL1PPCAC_23446</name>
</gene>
<feature type="non-terminal residue" evidence="3">
    <location>
        <position position="235"/>
    </location>
</feature>
<keyword evidence="4" id="KW-1185">Reference proteome</keyword>
<evidence type="ECO:0000256" key="1">
    <source>
        <dbReference type="SAM" id="MobiDB-lite"/>
    </source>
</evidence>
<evidence type="ECO:0000313" key="3">
    <source>
        <dbReference type="EMBL" id="GMT32149.1"/>
    </source>
</evidence>
<proteinExistence type="predicted"/>
<comment type="caution">
    <text evidence="3">The sequence shown here is derived from an EMBL/GenBank/DDBJ whole genome shotgun (WGS) entry which is preliminary data.</text>
</comment>
<protein>
    <recommendedName>
        <fullName evidence="5">G protein-coupled receptor</fullName>
    </recommendedName>
</protein>
<evidence type="ECO:0000256" key="2">
    <source>
        <dbReference type="SAM" id="Phobius"/>
    </source>
</evidence>
<sequence>MDYSRIELLELTTLLERGSSYNLRYWSWSTGEFPFPLSLHRSNIIVMMTIRHSVAIAVQVLPELSVFIVCERLLAAASRRLRTARIPVSVGAAEAAGDDDDNDDDDGPEDTESDVEGGALEGLEEGRSQLGWFQLVTSVHRKRSLLQIHRSRSTGIQAKLIALWPRLIRVTATVSIGYLCCVVVSLRVPPSGRIIVSATVIVVPISIVVVPGGGGGREGYCSQGEEDEHQSMIHY</sequence>
<feature type="transmembrane region" description="Helical" evidence="2">
    <location>
        <begin position="194"/>
        <end position="213"/>
    </location>
</feature>
<feature type="compositionally biased region" description="Acidic residues" evidence="1">
    <location>
        <begin position="96"/>
        <end position="115"/>
    </location>
</feature>
<organism evidence="3 4">
    <name type="scientific">Pristionchus fissidentatus</name>
    <dbReference type="NCBI Taxonomy" id="1538716"/>
    <lineage>
        <taxon>Eukaryota</taxon>
        <taxon>Metazoa</taxon>
        <taxon>Ecdysozoa</taxon>
        <taxon>Nematoda</taxon>
        <taxon>Chromadorea</taxon>
        <taxon>Rhabditida</taxon>
        <taxon>Rhabditina</taxon>
        <taxon>Diplogasteromorpha</taxon>
        <taxon>Diplogasteroidea</taxon>
        <taxon>Neodiplogasteridae</taxon>
        <taxon>Pristionchus</taxon>
    </lineage>
</organism>
<keyword evidence="2" id="KW-1133">Transmembrane helix</keyword>
<dbReference type="Proteomes" id="UP001432322">
    <property type="component" value="Unassembled WGS sequence"/>
</dbReference>
<name>A0AAV5WJ78_9BILA</name>
<dbReference type="EMBL" id="BTSY01000006">
    <property type="protein sequence ID" value="GMT32149.1"/>
    <property type="molecule type" value="Genomic_DNA"/>
</dbReference>
<accession>A0AAV5WJ78</accession>
<feature type="region of interest" description="Disordered" evidence="1">
    <location>
        <begin position="93"/>
        <end position="116"/>
    </location>
</feature>